<proteinExistence type="inferred from homology"/>
<dbReference type="InterPro" id="IPR036188">
    <property type="entry name" value="FAD/NAD-bd_sf"/>
</dbReference>
<evidence type="ECO:0000256" key="13">
    <source>
        <dbReference type="ARBA" id="ARBA00032493"/>
    </source>
</evidence>
<evidence type="ECO:0000256" key="6">
    <source>
        <dbReference type="ARBA" id="ARBA00022630"/>
    </source>
</evidence>
<comment type="similarity">
    <text evidence="3">Belongs to the lysine N(6)-hydroxylase/L-ornithine N(5)-oxygenase family.</text>
</comment>
<dbReference type="RefSeq" id="WP_378266970.1">
    <property type="nucleotide sequence ID" value="NZ_JBHUKR010000009.1"/>
</dbReference>
<dbReference type="Proteomes" id="UP001597417">
    <property type="component" value="Unassembled WGS sequence"/>
</dbReference>
<gene>
    <name evidence="16" type="ORF">ACFSXZ_21865</name>
</gene>
<dbReference type="InterPro" id="IPR025700">
    <property type="entry name" value="Lys/Orn_oxygenase"/>
</dbReference>
<dbReference type="EC" id="1.14.13.59" evidence="4"/>
<evidence type="ECO:0000256" key="15">
    <source>
        <dbReference type="ARBA" id="ARBA00048407"/>
    </source>
</evidence>
<dbReference type="EMBL" id="JBHUKR010000009">
    <property type="protein sequence ID" value="MFD2418982.1"/>
    <property type="molecule type" value="Genomic_DNA"/>
</dbReference>
<organism evidence="16 17">
    <name type="scientific">Amycolatopsis pigmentata</name>
    <dbReference type="NCBI Taxonomy" id="450801"/>
    <lineage>
        <taxon>Bacteria</taxon>
        <taxon>Bacillati</taxon>
        <taxon>Actinomycetota</taxon>
        <taxon>Actinomycetes</taxon>
        <taxon>Pseudonocardiales</taxon>
        <taxon>Pseudonocardiaceae</taxon>
        <taxon>Amycolatopsis</taxon>
    </lineage>
</organism>
<keyword evidence="6" id="KW-0285">Flavoprotein</keyword>
<dbReference type="PANTHER" id="PTHR42802:SF1">
    <property type="entry name" value="L-ORNITHINE N(5)-MONOOXYGENASE"/>
    <property type="match status" value="1"/>
</dbReference>
<evidence type="ECO:0000256" key="9">
    <source>
        <dbReference type="ARBA" id="ARBA00023002"/>
    </source>
</evidence>
<evidence type="ECO:0000313" key="17">
    <source>
        <dbReference type="Proteomes" id="UP001597417"/>
    </source>
</evidence>
<keyword evidence="9" id="KW-0560">Oxidoreductase</keyword>
<keyword evidence="8" id="KW-0521">NADP</keyword>
<evidence type="ECO:0000256" key="1">
    <source>
        <dbReference type="ARBA" id="ARBA00001974"/>
    </source>
</evidence>
<evidence type="ECO:0000256" key="4">
    <source>
        <dbReference type="ARBA" id="ARBA00013076"/>
    </source>
</evidence>
<comment type="catalytic activity">
    <reaction evidence="15">
        <text>L-lysine + NADPH + O2 = N(6)-hydroxy-L-lysine + NADP(+) + H2O</text>
        <dbReference type="Rhea" id="RHEA:23228"/>
        <dbReference type="ChEBI" id="CHEBI:15377"/>
        <dbReference type="ChEBI" id="CHEBI:15379"/>
        <dbReference type="ChEBI" id="CHEBI:32551"/>
        <dbReference type="ChEBI" id="CHEBI:57783"/>
        <dbReference type="ChEBI" id="CHEBI:57820"/>
        <dbReference type="ChEBI" id="CHEBI:58349"/>
        <dbReference type="EC" id="1.14.13.59"/>
    </reaction>
</comment>
<reference evidence="17" key="1">
    <citation type="journal article" date="2019" name="Int. J. Syst. Evol. Microbiol.">
        <title>The Global Catalogue of Microorganisms (GCM) 10K type strain sequencing project: providing services to taxonomists for standard genome sequencing and annotation.</title>
        <authorList>
            <consortium name="The Broad Institute Genomics Platform"/>
            <consortium name="The Broad Institute Genome Sequencing Center for Infectious Disease"/>
            <person name="Wu L."/>
            <person name="Ma J."/>
        </authorList>
    </citation>
    <scope>NUCLEOTIDE SEQUENCE [LARGE SCALE GENOMIC DNA]</scope>
    <source>
        <strain evidence="17">CGMCC 4.7645</strain>
    </source>
</reference>
<evidence type="ECO:0000256" key="12">
    <source>
        <dbReference type="ARBA" id="ARBA00031158"/>
    </source>
</evidence>
<evidence type="ECO:0000256" key="11">
    <source>
        <dbReference type="ARBA" id="ARBA00029939"/>
    </source>
</evidence>
<dbReference type="SUPFAM" id="SSF51905">
    <property type="entry name" value="FAD/NAD(P)-binding domain"/>
    <property type="match status" value="1"/>
</dbReference>
<evidence type="ECO:0000313" key="16">
    <source>
        <dbReference type="EMBL" id="MFD2418982.1"/>
    </source>
</evidence>
<comment type="cofactor">
    <cofactor evidence="1">
        <name>FAD</name>
        <dbReference type="ChEBI" id="CHEBI:57692"/>
    </cofactor>
</comment>
<evidence type="ECO:0000256" key="14">
    <source>
        <dbReference type="ARBA" id="ARBA00032738"/>
    </source>
</evidence>
<accession>A0ABW5FZN2</accession>
<evidence type="ECO:0000256" key="2">
    <source>
        <dbReference type="ARBA" id="ARBA00004924"/>
    </source>
</evidence>
<keyword evidence="10" id="KW-0503">Monooxygenase</keyword>
<evidence type="ECO:0000256" key="8">
    <source>
        <dbReference type="ARBA" id="ARBA00022857"/>
    </source>
</evidence>
<evidence type="ECO:0000256" key="7">
    <source>
        <dbReference type="ARBA" id="ARBA00022827"/>
    </source>
</evidence>
<evidence type="ECO:0000256" key="10">
    <source>
        <dbReference type="ARBA" id="ARBA00023033"/>
    </source>
</evidence>
<keyword evidence="17" id="KW-1185">Reference proteome</keyword>
<comment type="caution">
    <text evidence="16">The sequence shown here is derived from an EMBL/GenBank/DDBJ whole genome shotgun (WGS) entry which is preliminary data.</text>
</comment>
<dbReference type="Gene3D" id="3.50.50.60">
    <property type="entry name" value="FAD/NAD(P)-binding domain"/>
    <property type="match status" value="1"/>
</dbReference>
<dbReference type="PANTHER" id="PTHR42802">
    <property type="entry name" value="MONOOXYGENASE"/>
    <property type="match status" value="1"/>
</dbReference>
<protein>
    <recommendedName>
        <fullName evidence="5">L-lysine N6-monooxygenase MbtG</fullName>
        <ecNumber evidence="4">1.14.13.59</ecNumber>
    </recommendedName>
    <alternativeName>
        <fullName evidence="14">Lysine 6-N-hydroxylase</fullName>
    </alternativeName>
    <alternativeName>
        <fullName evidence="13">Lysine N6-hydroxylase</fullName>
    </alternativeName>
    <alternativeName>
        <fullName evidence="11">Lysine-N-oxygenase</fullName>
    </alternativeName>
    <alternativeName>
        <fullName evidence="12">Mycobactin synthase protein G</fullName>
    </alternativeName>
</protein>
<dbReference type="Pfam" id="PF13434">
    <property type="entry name" value="Lys_Orn_oxgnase"/>
    <property type="match status" value="1"/>
</dbReference>
<sequence length="437" mass="47850">MTGEPLDLAGVGIGPFNLSLAALAEKVPGLSVALFDRREEFRWHPGLLIEGATIQVPFLADLVSLVDPTSPLSFLNYLREHGRLFPFYFAERFHLPRAEYDHYCRWASGRLGSCHFGAEITSIAWADGTFRLTSAVDAEPVRARNVVLGVGTSPWLPEPLRSLESLGSVVHSAHYLDERKRLLDAPVVTVVGAGQSGAEVFLDLLRHRSRPDGLRWIARTPAFAPMEYSKLGLEQFTPDYTGFFHGLPEPERDRLLPSQWQLYKAIDAGTIAAIHDELYRRSVGGNWPDVVLTPGVEVVSARPDGTRIALGLRHRQQSAGAVWHTDAVVAATGYTETPLDDLLAPLGACLARDGSGRLVVERDYRLRLSPDGAGITGSIYVQNAERHTHGAGAPDLGLAAWRAASIINSVRGHAVYDLPSRTAFTRFGLCPPSEERQ</sequence>
<keyword evidence="7" id="KW-0274">FAD</keyword>
<comment type="pathway">
    <text evidence="2">Siderophore biosynthesis.</text>
</comment>
<evidence type="ECO:0000256" key="5">
    <source>
        <dbReference type="ARBA" id="ARBA00016406"/>
    </source>
</evidence>
<evidence type="ECO:0000256" key="3">
    <source>
        <dbReference type="ARBA" id="ARBA00007588"/>
    </source>
</evidence>
<name>A0ABW5FZN2_9PSEU</name>